<dbReference type="InterPro" id="IPR000835">
    <property type="entry name" value="HTH_MarR-typ"/>
</dbReference>
<dbReference type="RefSeq" id="WP_120782435.1">
    <property type="nucleotide sequence ID" value="NZ_JBHLUP010000005.1"/>
</dbReference>
<dbReference type="PROSITE" id="PS50995">
    <property type="entry name" value="HTH_MARR_2"/>
    <property type="match status" value="1"/>
</dbReference>
<dbReference type="GO" id="GO:0006950">
    <property type="term" value="P:response to stress"/>
    <property type="evidence" value="ECO:0007669"/>
    <property type="project" value="TreeGrafter"/>
</dbReference>
<evidence type="ECO:0000313" key="2">
    <source>
        <dbReference type="EMBL" id="RKN52205.1"/>
    </source>
</evidence>
<gene>
    <name evidence="2" type="ORF">D7193_27055</name>
</gene>
<evidence type="ECO:0000259" key="1">
    <source>
        <dbReference type="PROSITE" id="PS50995"/>
    </source>
</evidence>
<dbReference type="AlphaFoldDB" id="A0A3A9ZVA6"/>
<dbReference type="SUPFAM" id="SSF46785">
    <property type="entry name" value="Winged helix' DNA-binding domain"/>
    <property type="match status" value="1"/>
</dbReference>
<feature type="domain" description="HTH marR-type" evidence="1">
    <location>
        <begin position="13"/>
        <end position="147"/>
    </location>
</feature>
<keyword evidence="3" id="KW-1185">Reference proteome</keyword>
<dbReference type="PANTHER" id="PTHR33164:SF94">
    <property type="entry name" value="TRANSCRIPTIONAL REGULATORY PROTEIN-RELATED"/>
    <property type="match status" value="1"/>
</dbReference>
<dbReference type="InterPro" id="IPR039422">
    <property type="entry name" value="MarR/SlyA-like"/>
</dbReference>
<sequence>MDLYVRAPEPSTECDLVDGLAALSRALVGVTANTLATLDVEITFSQYRMIVILASRGPLRTVDLAAALHVHPSTVTRACDRLVRRGVVVRHHGATDRRVSWLALTESGKDLVGEVMRRRTAQIRELVSGSTAGPARSLGQLVEALAVASGEPTERQWWRQWERCTHMTAVPAAG</sequence>
<protein>
    <submittedName>
        <fullName evidence="2">MarR family transcriptional regulator</fullName>
    </submittedName>
</protein>
<dbReference type="Pfam" id="PF01047">
    <property type="entry name" value="MarR"/>
    <property type="match status" value="1"/>
</dbReference>
<dbReference type="EMBL" id="RBAN01000005">
    <property type="protein sequence ID" value="RKN52205.1"/>
    <property type="molecule type" value="Genomic_DNA"/>
</dbReference>
<dbReference type="OrthoDB" id="3573114at2"/>
<dbReference type="PANTHER" id="PTHR33164">
    <property type="entry name" value="TRANSCRIPTIONAL REGULATOR, MARR FAMILY"/>
    <property type="match status" value="1"/>
</dbReference>
<dbReference type="SMART" id="SM00347">
    <property type="entry name" value="HTH_MARR"/>
    <property type="match status" value="1"/>
</dbReference>
<name>A0A3A9ZVA6_9ACTN</name>
<accession>A0A3A9ZVA6</accession>
<organism evidence="2 3">
    <name type="scientific">Micromonospora costi</name>
    <dbReference type="NCBI Taxonomy" id="1530042"/>
    <lineage>
        <taxon>Bacteria</taxon>
        <taxon>Bacillati</taxon>
        <taxon>Actinomycetota</taxon>
        <taxon>Actinomycetes</taxon>
        <taxon>Micromonosporales</taxon>
        <taxon>Micromonosporaceae</taxon>
        <taxon>Micromonospora</taxon>
    </lineage>
</organism>
<dbReference type="GO" id="GO:0003700">
    <property type="term" value="F:DNA-binding transcription factor activity"/>
    <property type="evidence" value="ECO:0007669"/>
    <property type="project" value="InterPro"/>
</dbReference>
<comment type="caution">
    <text evidence="2">The sequence shown here is derived from an EMBL/GenBank/DDBJ whole genome shotgun (WGS) entry which is preliminary data.</text>
</comment>
<dbReference type="Proteomes" id="UP000279968">
    <property type="component" value="Unassembled WGS sequence"/>
</dbReference>
<proteinExistence type="predicted"/>
<dbReference type="PRINTS" id="PR00598">
    <property type="entry name" value="HTHMARR"/>
</dbReference>
<dbReference type="Gene3D" id="1.10.10.10">
    <property type="entry name" value="Winged helix-like DNA-binding domain superfamily/Winged helix DNA-binding domain"/>
    <property type="match status" value="1"/>
</dbReference>
<dbReference type="InterPro" id="IPR036388">
    <property type="entry name" value="WH-like_DNA-bd_sf"/>
</dbReference>
<dbReference type="InterPro" id="IPR036390">
    <property type="entry name" value="WH_DNA-bd_sf"/>
</dbReference>
<reference evidence="2 3" key="1">
    <citation type="journal article" date="2015" name="Int. J. Syst. Evol. Microbiol.">
        <title>Micromonospora costi sp. nov., isolated from a leaf of Costus speciosus.</title>
        <authorList>
            <person name="Thawai C."/>
        </authorList>
    </citation>
    <scope>NUCLEOTIDE SEQUENCE [LARGE SCALE GENOMIC DNA]</scope>
    <source>
        <strain evidence="2 3">CS1-12</strain>
    </source>
</reference>
<evidence type="ECO:0000313" key="3">
    <source>
        <dbReference type="Proteomes" id="UP000279968"/>
    </source>
</evidence>